<evidence type="ECO:0000259" key="12">
    <source>
        <dbReference type="PROSITE" id="PS50109"/>
    </source>
</evidence>
<comment type="caution">
    <text evidence="14">The sequence shown here is derived from an EMBL/GenBank/DDBJ whole genome shotgun (WGS) entry which is preliminary data.</text>
</comment>
<dbReference type="CDD" id="cd00082">
    <property type="entry name" value="HisKA"/>
    <property type="match status" value="1"/>
</dbReference>
<dbReference type="InterPro" id="IPR003660">
    <property type="entry name" value="HAMP_dom"/>
</dbReference>
<feature type="domain" description="HAMP" evidence="13">
    <location>
        <begin position="180"/>
        <end position="234"/>
    </location>
</feature>
<evidence type="ECO:0000256" key="9">
    <source>
        <dbReference type="ARBA" id="ARBA00023012"/>
    </source>
</evidence>
<organism evidence="14 15">
    <name type="scientific">Microbacterium sediminicola</name>
    <dbReference type="NCBI Taxonomy" id="415210"/>
    <lineage>
        <taxon>Bacteria</taxon>
        <taxon>Bacillati</taxon>
        <taxon>Actinomycetota</taxon>
        <taxon>Actinomycetes</taxon>
        <taxon>Micrococcales</taxon>
        <taxon>Microbacteriaceae</taxon>
        <taxon>Microbacterium</taxon>
    </lineage>
</organism>
<dbReference type="EC" id="2.7.13.3" evidence="3"/>
<dbReference type="InterPro" id="IPR003661">
    <property type="entry name" value="HisK_dim/P_dom"/>
</dbReference>
<dbReference type="PRINTS" id="PR00344">
    <property type="entry name" value="BCTRLSENSOR"/>
</dbReference>
<keyword evidence="4" id="KW-0597">Phosphoprotein</keyword>
<dbReference type="InterPro" id="IPR004358">
    <property type="entry name" value="Sig_transdc_His_kin-like_C"/>
</dbReference>
<evidence type="ECO:0000256" key="7">
    <source>
        <dbReference type="ARBA" id="ARBA00022777"/>
    </source>
</evidence>
<gene>
    <name evidence="14" type="ORF">GCM10009808_16060</name>
</gene>
<dbReference type="SMART" id="SM00387">
    <property type="entry name" value="HATPase_c"/>
    <property type="match status" value="1"/>
</dbReference>
<evidence type="ECO:0000256" key="4">
    <source>
        <dbReference type="ARBA" id="ARBA00022553"/>
    </source>
</evidence>
<sequence>MRSIRSRLTVTLAAVMIAVILGGAVIAALAIFPVLAERDRSQLETVVSRVTTSLEATGGASIQPGSLPDIAGSSLGVILLDDAEVLAAAGLPVEDVEVILATASETMTDVEGRYLTQMVDTSSLDLTFDTGTDRVAVTDAVLVVRTADREAIGILVITALSVTALVTTTILIIAAMIVVGRGLRPLTTIAARAERIADGDRTLRLPVDDTGDPEIARMARTINVAFDVQEDAENRVRAFVADASHELRTPLTSATGWIELYQRGGLTDPARLEEALGRVSTQLERMRTMTDELALLARTDAGRPLESARVDLSRIALDTVADARVLHPQRQITVHVNGEAWVLGDEPRLAQVVRNLVGNALQHTPDEATITVTVTSVAGRRVLRVSDTGHGIPATHLPHLFERFWRADPARSGAGSGLGLSIVQALVQAHGGSIGVTSVPGEGTTFEVSLPALATPDA</sequence>
<evidence type="ECO:0000313" key="15">
    <source>
        <dbReference type="Proteomes" id="UP001501690"/>
    </source>
</evidence>
<dbReference type="Pfam" id="PF02518">
    <property type="entry name" value="HATPase_c"/>
    <property type="match status" value="1"/>
</dbReference>
<dbReference type="PANTHER" id="PTHR45436">
    <property type="entry name" value="SENSOR HISTIDINE KINASE YKOH"/>
    <property type="match status" value="1"/>
</dbReference>
<protein>
    <recommendedName>
        <fullName evidence="3">histidine kinase</fullName>
        <ecNumber evidence="3">2.7.13.3</ecNumber>
    </recommendedName>
</protein>
<dbReference type="SUPFAM" id="SSF55874">
    <property type="entry name" value="ATPase domain of HSP90 chaperone/DNA topoisomerase II/histidine kinase"/>
    <property type="match status" value="1"/>
</dbReference>
<evidence type="ECO:0000256" key="6">
    <source>
        <dbReference type="ARBA" id="ARBA00022692"/>
    </source>
</evidence>
<dbReference type="InterPro" id="IPR003594">
    <property type="entry name" value="HATPase_dom"/>
</dbReference>
<evidence type="ECO:0000259" key="13">
    <source>
        <dbReference type="PROSITE" id="PS50885"/>
    </source>
</evidence>
<dbReference type="PROSITE" id="PS50885">
    <property type="entry name" value="HAMP"/>
    <property type="match status" value="1"/>
</dbReference>
<dbReference type="SUPFAM" id="SSF47384">
    <property type="entry name" value="Homodimeric domain of signal transducing histidine kinase"/>
    <property type="match status" value="1"/>
</dbReference>
<keyword evidence="5" id="KW-0808">Transferase</keyword>
<dbReference type="Proteomes" id="UP001501690">
    <property type="component" value="Unassembled WGS sequence"/>
</dbReference>
<dbReference type="Gene3D" id="1.10.287.130">
    <property type="match status" value="1"/>
</dbReference>
<evidence type="ECO:0000256" key="8">
    <source>
        <dbReference type="ARBA" id="ARBA00022989"/>
    </source>
</evidence>
<dbReference type="InterPro" id="IPR036097">
    <property type="entry name" value="HisK_dim/P_sf"/>
</dbReference>
<accession>A0ABP4U5M2</accession>
<dbReference type="EMBL" id="BAAAPL010000001">
    <property type="protein sequence ID" value="GAA1699252.1"/>
    <property type="molecule type" value="Genomic_DNA"/>
</dbReference>
<dbReference type="Pfam" id="PF00512">
    <property type="entry name" value="HisKA"/>
    <property type="match status" value="1"/>
</dbReference>
<dbReference type="Pfam" id="PF00672">
    <property type="entry name" value="HAMP"/>
    <property type="match status" value="1"/>
</dbReference>
<keyword evidence="10 11" id="KW-0472">Membrane</keyword>
<dbReference type="InterPro" id="IPR005467">
    <property type="entry name" value="His_kinase_dom"/>
</dbReference>
<keyword evidence="15" id="KW-1185">Reference proteome</keyword>
<dbReference type="SMART" id="SM00304">
    <property type="entry name" value="HAMP"/>
    <property type="match status" value="1"/>
</dbReference>
<evidence type="ECO:0000256" key="5">
    <source>
        <dbReference type="ARBA" id="ARBA00022679"/>
    </source>
</evidence>
<dbReference type="InterPro" id="IPR036890">
    <property type="entry name" value="HATPase_C_sf"/>
</dbReference>
<dbReference type="InterPro" id="IPR050428">
    <property type="entry name" value="TCS_sensor_his_kinase"/>
</dbReference>
<evidence type="ECO:0000256" key="3">
    <source>
        <dbReference type="ARBA" id="ARBA00012438"/>
    </source>
</evidence>
<dbReference type="PROSITE" id="PS50109">
    <property type="entry name" value="HIS_KIN"/>
    <property type="match status" value="1"/>
</dbReference>
<name>A0ABP4U5M2_9MICO</name>
<evidence type="ECO:0000256" key="2">
    <source>
        <dbReference type="ARBA" id="ARBA00004236"/>
    </source>
</evidence>
<keyword evidence="9" id="KW-0902">Two-component regulatory system</keyword>
<feature type="domain" description="Histidine kinase" evidence="12">
    <location>
        <begin position="242"/>
        <end position="454"/>
    </location>
</feature>
<dbReference type="PANTHER" id="PTHR45436:SF5">
    <property type="entry name" value="SENSOR HISTIDINE KINASE TRCS"/>
    <property type="match status" value="1"/>
</dbReference>
<dbReference type="Gene3D" id="6.10.340.10">
    <property type="match status" value="1"/>
</dbReference>
<feature type="transmembrane region" description="Helical" evidence="11">
    <location>
        <begin position="12"/>
        <end position="36"/>
    </location>
</feature>
<dbReference type="SMART" id="SM00388">
    <property type="entry name" value="HisKA"/>
    <property type="match status" value="1"/>
</dbReference>
<proteinExistence type="predicted"/>
<evidence type="ECO:0000256" key="11">
    <source>
        <dbReference type="SAM" id="Phobius"/>
    </source>
</evidence>
<comment type="subcellular location">
    <subcellularLocation>
        <location evidence="2">Cell membrane</location>
    </subcellularLocation>
</comment>
<dbReference type="CDD" id="cd00075">
    <property type="entry name" value="HATPase"/>
    <property type="match status" value="1"/>
</dbReference>
<reference evidence="15" key="1">
    <citation type="journal article" date="2019" name="Int. J. Syst. Evol. Microbiol.">
        <title>The Global Catalogue of Microorganisms (GCM) 10K type strain sequencing project: providing services to taxonomists for standard genome sequencing and annotation.</title>
        <authorList>
            <consortium name="The Broad Institute Genomics Platform"/>
            <consortium name="The Broad Institute Genome Sequencing Center for Infectious Disease"/>
            <person name="Wu L."/>
            <person name="Ma J."/>
        </authorList>
    </citation>
    <scope>NUCLEOTIDE SEQUENCE [LARGE SCALE GENOMIC DNA]</scope>
    <source>
        <strain evidence="15">JCM 15577</strain>
    </source>
</reference>
<dbReference type="Gene3D" id="3.30.565.10">
    <property type="entry name" value="Histidine kinase-like ATPase, C-terminal domain"/>
    <property type="match status" value="1"/>
</dbReference>
<keyword evidence="8 11" id="KW-1133">Transmembrane helix</keyword>
<dbReference type="SUPFAM" id="SSF158472">
    <property type="entry name" value="HAMP domain-like"/>
    <property type="match status" value="1"/>
</dbReference>
<evidence type="ECO:0000313" key="14">
    <source>
        <dbReference type="EMBL" id="GAA1699252.1"/>
    </source>
</evidence>
<evidence type="ECO:0000256" key="1">
    <source>
        <dbReference type="ARBA" id="ARBA00000085"/>
    </source>
</evidence>
<dbReference type="CDD" id="cd06225">
    <property type="entry name" value="HAMP"/>
    <property type="match status" value="1"/>
</dbReference>
<keyword evidence="6 11" id="KW-0812">Transmembrane</keyword>
<comment type="catalytic activity">
    <reaction evidence="1">
        <text>ATP + protein L-histidine = ADP + protein N-phospho-L-histidine.</text>
        <dbReference type="EC" id="2.7.13.3"/>
    </reaction>
</comment>
<evidence type="ECO:0000256" key="10">
    <source>
        <dbReference type="ARBA" id="ARBA00023136"/>
    </source>
</evidence>
<feature type="transmembrane region" description="Helical" evidence="11">
    <location>
        <begin position="151"/>
        <end position="179"/>
    </location>
</feature>
<keyword evidence="7" id="KW-0418">Kinase</keyword>